<dbReference type="SUPFAM" id="SSF50129">
    <property type="entry name" value="GroES-like"/>
    <property type="match status" value="1"/>
</dbReference>
<evidence type="ECO:0000259" key="5">
    <source>
        <dbReference type="SMART" id="SM00829"/>
    </source>
</evidence>
<dbReference type="Gene3D" id="3.90.180.10">
    <property type="entry name" value="Medium-chain alcohol dehydrogenases, catalytic domain"/>
    <property type="match status" value="1"/>
</dbReference>
<dbReference type="InterPro" id="IPR013154">
    <property type="entry name" value="ADH-like_N"/>
</dbReference>
<dbReference type="GO" id="GO:0016651">
    <property type="term" value="F:oxidoreductase activity, acting on NAD(P)H"/>
    <property type="evidence" value="ECO:0007669"/>
    <property type="project" value="InterPro"/>
</dbReference>
<evidence type="ECO:0000256" key="3">
    <source>
        <dbReference type="ARBA" id="ARBA00023002"/>
    </source>
</evidence>
<dbReference type="OrthoDB" id="3233595at2759"/>
<evidence type="ECO:0000313" key="7">
    <source>
        <dbReference type="Proteomes" id="UP001056384"/>
    </source>
</evidence>
<evidence type="ECO:0000313" key="6">
    <source>
        <dbReference type="EMBL" id="USW49107.1"/>
    </source>
</evidence>
<gene>
    <name evidence="6" type="ORF">Slin15195_G024260</name>
</gene>
<feature type="domain" description="Enoyl reductase (ER)" evidence="5">
    <location>
        <begin position="36"/>
        <end position="372"/>
    </location>
</feature>
<proteinExistence type="inferred from homology"/>
<dbReference type="CDD" id="cd08249">
    <property type="entry name" value="enoyl_reductase_like"/>
    <property type="match status" value="1"/>
</dbReference>
<comment type="subunit">
    <text evidence="2">Monomer.</text>
</comment>
<dbReference type="EMBL" id="CP099419">
    <property type="protein sequence ID" value="USW49107.1"/>
    <property type="molecule type" value="Genomic_DNA"/>
</dbReference>
<feature type="region of interest" description="Disordered" evidence="4">
    <location>
        <begin position="1"/>
        <end position="29"/>
    </location>
</feature>
<feature type="compositionally biased region" description="Polar residues" evidence="4">
    <location>
        <begin position="1"/>
        <end position="27"/>
    </location>
</feature>
<keyword evidence="3" id="KW-0560">Oxidoreductase</keyword>
<dbReference type="PANTHER" id="PTHR45348:SF5">
    <property type="entry name" value="OXIDOREDUCTASE, PUTATIVE (AFU_ORTHOLOGUE AFUA_8G01420)-RELATED"/>
    <property type="match status" value="1"/>
</dbReference>
<dbReference type="Proteomes" id="UP001056384">
    <property type="component" value="Chromosome 2"/>
</dbReference>
<comment type="similarity">
    <text evidence="1">Belongs to the zinc-containing alcohol dehydrogenase family.</text>
</comment>
<evidence type="ECO:0000256" key="1">
    <source>
        <dbReference type="ARBA" id="ARBA00008072"/>
    </source>
</evidence>
<organism evidence="6 7">
    <name type="scientific">Septoria linicola</name>
    <dbReference type="NCBI Taxonomy" id="215465"/>
    <lineage>
        <taxon>Eukaryota</taxon>
        <taxon>Fungi</taxon>
        <taxon>Dikarya</taxon>
        <taxon>Ascomycota</taxon>
        <taxon>Pezizomycotina</taxon>
        <taxon>Dothideomycetes</taxon>
        <taxon>Dothideomycetidae</taxon>
        <taxon>Mycosphaerellales</taxon>
        <taxon>Mycosphaerellaceae</taxon>
        <taxon>Septoria</taxon>
    </lineage>
</organism>
<dbReference type="InterPro" id="IPR011032">
    <property type="entry name" value="GroES-like_sf"/>
</dbReference>
<sequence length="385" mass="41136">MLTTFRMSASRRLSQITAQTRSSSSATMKEAVVAKGPKVTIQDGAIPKPGPYQIVTKVIYSGTNPKDWKRPQFMPDAKPVNQGDDISGIVHEVGEHVSEFRPGDRVFAFHEMMKPGGSYAEYALSWSATTAHLPAHISFQEGAAVPLAALTAAVGLFARLQLPSPFTPPSAAINKSSNDSRPPTPLIVYGAASAVGSYALQLASRANIHPLICVAGNGTAHVEKFIDRSKGDTIVDYREGNEAVVKGLNAAAEKHGGKIEYAFDAVSEKGSVENIGQVLDQQTGRVTFVLPGKKYDLPGQLKQSLTTVGSVHGMPDDLKDFGHVYFRYIAKGLEEGWFKAQPQEVVPGGLEGVETALANLKAGKASAVKYVLRIADTPGLEGHEK</sequence>
<dbReference type="InterPro" id="IPR036291">
    <property type="entry name" value="NAD(P)-bd_dom_sf"/>
</dbReference>
<evidence type="ECO:0000256" key="2">
    <source>
        <dbReference type="ARBA" id="ARBA00011245"/>
    </source>
</evidence>
<accession>A0A9Q9AN83</accession>
<dbReference type="AlphaFoldDB" id="A0A9Q9AN83"/>
<dbReference type="SMART" id="SM00829">
    <property type="entry name" value="PKS_ER"/>
    <property type="match status" value="1"/>
</dbReference>
<dbReference type="Gene3D" id="3.40.50.720">
    <property type="entry name" value="NAD(P)-binding Rossmann-like Domain"/>
    <property type="match status" value="1"/>
</dbReference>
<dbReference type="SUPFAM" id="SSF51735">
    <property type="entry name" value="NAD(P)-binding Rossmann-fold domains"/>
    <property type="match status" value="1"/>
</dbReference>
<dbReference type="Pfam" id="PF08240">
    <property type="entry name" value="ADH_N"/>
    <property type="match status" value="1"/>
</dbReference>
<reference evidence="6" key="1">
    <citation type="submission" date="2022-06" db="EMBL/GenBank/DDBJ databases">
        <title>Complete genome sequences of two strains of the flax pathogen Septoria linicola.</title>
        <authorList>
            <person name="Lapalu N."/>
            <person name="Simon A."/>
            <person name="Demenou B."/>
            <person name="Paumier D."/>
            <person name="Guillot M.-P."/>
            <person name="Gout L."/>
            <person name="Valade R."/>
        </authorList>
    </citation>
    <scope>NUCLEOTIDE SEQUENCE</scope>
    <source>
        <strain evidence="6">SE15195</strain>
    </source>
</reference>
<protein>
    <submittedName>
        <fullName evidence="6">GroES-like superfamily, alcohol dehydrogenase, polyketide synthase, enoylreductase</fullName>
    </submittedName>
</protein>
<dbReference type="InterPro" id="IPR047122">
    <property type="entry name" value="Trans-enoyl_RdTase-like"/>
</dbReference>
<keyword evidence="7" id="KW-1185">Reference proteome</keyword>
<evidence type="ECO:0000256" key="4">
    <source>
        <dbReference type="SAM" id="MobiDB-lite"/>
    </source>
</evidence>
<dbReference type="PANTHER" id="PTHR45348">
    <property type="entry name" value="HYPOTHETICAL OXIDOREDUCTASE (EUROFUNG)"/>
    <property type="match status" value="1"/>
</dbReference>
<name>A0A9Q9AN83_9PEZI</name>
<dbReference type="InterPro" id="IPR020843">
    <property type="entry name" value="ER"/>
</dbReference>